<feature type="domain" description="Glucose-methanol-choline oxidoreductase N-terminal" evidence="8">
    <location>
        <begin position="264"/>
        <end position="278"/>
    </location>
</feature>
<dbReference type="InterPro" id="IPR012132">
    <property type="entry name" value="GMC_OxRdtase"/>
</dbReference>
<dbReference type="InterPro" id="IPR000172">
    <property type="entry name" value="GMC_OxRdtase_N"/>
</dbReference>
<dbReference type="Gene3D" id="3.50.50.60">
    <property type="entry name" value="FAD/NAD(P)-binding domain"/>
    <property type="match status" value="1"/>
</dbReference>
<dbReference type="PANTHER" id="PTHR11552">
    <property type="entry name" value="GLUCOSE-METHANOL-CHOLINE GMC OXIDOREDUCTASE"/>
    <property type="match status" value="1"/>
</dbReference>
<dbReference type="SUPFAM" id="SSF54373">
    <property type="entry name" value="FAD-linked reductases, C-terminal domain"/>
    <property type="match status" value="1"/>
</dbReference>
<protein>
    <submittedName>
        <fullName evidence="9">Choline dehydrogenase</fullName>
        <ecNumber evidence="9">1.1.99.1</ecNumber>
    </submittedName>
</protein>
<keyword evidence="9" id="KW-0560">Oxidoreductase</keyword>
<dbReference type="NCBIfam" id="TIGR03970">
    <property type="entry name" value="Rv0697"/>
    <property type="match status" value="1"/>
</dbReference>
<dbReference type="RefSeq" id="WP_280758496.1">
    <property type="nucleotide sequence ID" value="NZ_JARXVC010000001.1"/>
</dbReference>
<dbReference type="SUPFAM" id="SSF51905">
    <property type="entry name" value="FAD/NAD(P)-binding domain"/>
    <property type="match status" value="1"/>
</dbReference>
<reference evidence="9 10" key="1">
    <citation type="submission" date="2023-04" db="EMBL/GenBank/DDBJ databases">
        <title>Forest soil microbial communities from Buena Vista Peninsula, Colon Province, Panama.</title>
        <authorList>
            <person name="Bouskill N."/>
        </authorList>
    </citation>
    <scope>NUCLEOTIDE SEQUENCE [LARGE SCALE GENOMIC DNA]</scope>
    <source>
        <strain evidence="9 10">CFH S0262</strain>
    </source>
</reference>
<feature type="region of interest" description="Disordered" evidence="6">
    <location>
        <begin position="175"/>
        <end position="194"/>
    </location>
</feature>
<dbReference type="EC" id="1.1.99.1" evidence="9"/>
<proteinExistence type="inferred from homology"/>
<dbReference type="PROSITE" id="PS00623">
    <property type="entry name" value="GMC_OXRED_1"/>
    <property type="match status" value="1"/>
</dbReference>
<accession>A0ABT6M460</accession>
<keyword evidence="10" id="KW-1185">Reference proteome</keyword>
<dbReference type="Gene3D" id="3.30.410.40">
    <property type="match status" value="1"/>
</dbReference>
<comment type="similarity">
    <text evidence="2 5">Belongs to the GMC oxidoreductase family.</text>
</comment>
<dbReference type="Pfam" id="PF05199">
    <property type="entry name" value="GMC_oxred_C"/>
    <property type="match status" value="1"/>
</dbReference>
<dbReference type="InterPro" id="IPR036188">
    <property type="entry name" value="FAD/NAD-bd_sf"/>
</dbReference>
<feature type="domain" description="Glucose-methanol-choline oxidoreductase N-terminal" evidence="7">
    <location>
        <begin position="95"/>
        <end position="118"/>
    </location>
</feature>
<comment type="cofactor">
    <cofactor evidence="1">
        <name>FAD</name>
        <dbReference type="ChEBI" id="CHEBI:57692"/>
    </cofactor>
</comment>
<dbReference type="InterPro" id="IPR007867">
    <property type="entry name" value="GMC_OxRtase_C"/>
</dbReference>
<evidence type="ECO:0000259" key="8">
    <source>
        <dbReference type="PROSITE" id="PS00624"/>
    </source>
</evidence>
<dbReference type="GO" id="GO:0008812">
    <property type="term" value="F:choline dehydrogenase activity"/>
    <property type="evidence" value="ECO:0007669"/>
    <property type="project" value="UniProtKB-EC"/>
</dbReference>
<evidence type="ECO:0000256" key="4">
    <source>
        <dbReference type="ARBA" id="ARBA00022827"/>
    </source>
</evidence>
<dbReference type="PROSITE" id="PS00624">
    <property type="entry name" value="GMC_OXRED_2"/>
    <property type="match status" value="1"/>
</dbReference>
<keyword evidence="3 5" id="KW-0285">Flavoprotein</keyword>
<dbReference type="PIRSF" id="PIRSF000137">
    <property type="entry name" value="Alcohol_oxidase"/>
    <property type="match status" value="1"/>
</dbReference>
<evidence type="ECO:0000256" key="2">
    <source>
        <dbReference type="ARBA" id="ARBA00010790"/>
    </source>
</evidence>
<sequence length="498" mass="53207">MASAAGSAGSAEFPEFADVVVVGGGSCGSVLAGRLSEDPNRDVVLVESGPGHRIPAEFPPELVDAGVLPVGPDSRWIWPYPVELTSGRAGWIARGRVLGGSGAVNGGYFVRAQVGDFDHWPESWSYEHVLPFFRAIETDADFSGPWHGAGGPIPVRREPPERWHPISVAFADAAHSAGHRDDPDKNAPGSHGIGPVPLNIRDGVRVGPASAYLLPNLSRPNLTIRSDTTVTRVLFSGAQVVGLEVTTDSDVRMIRTSTVILTAGAVATPHLLMLSGVGDAGHLSEVGIPVVADLPAVGAEFTDHPEVVVPYEYRQPLERTRQTPALQVTLNTDDIEIRPYTASFGDLIPGSGIGQPCLGVVLMKPRSRGEIRLVSADPADAPRVSYRYLESDEDRRALREAVTHAADLMHRGPMSRLLEPERIEMSDVWLADHLGTSLHLSGSCRMGSDEYSSVVDDRCRVHGVDGLFVVDTSILPSVPSRGPHATAVMVAERASTFL</sequence>
<evidence type="ECO:0000259" key="7">
    <source>
        <dbReference type="PROSITE" id="PS00623"/>
    </source>
</evidence>
<evidence type="ECO:0000256" key="6">
    <source>
        <dbReference type="SAM" id="MobiDB-lite"/>
    </source>
</evidence>
<evidence type="ECO:0000256" key="5">
    <source>
        <dbReference type="RuleBase" id="RU003968"/>
    </source>
</evidence>
<gene>
    <name evidence="9" type="ORF">M2280_000306</name>
</gene>
<dbReference type="Pfam" id="PF00732">
    <property type="entry name" value="GMC_oxred_N"/>
    <property type="match status" value="1"/>
</dbReference>
<organism evidence="9 10">
    <name type="scientific">Prescottella agglutinans</name>
    <dbReference type="NCBI Taxonomy" id="1644129"/>
    <lineage>
        <taxon>Bacteria</taxon>
        <taxon>Bacillati</taxon>
        <taxon>Actinomycetota</taxon>
        <taxon>Actinomycetes</taxon>
        <taxon>Mycobacteriales</taxon>
        <taxon>Nocardiaceae</taxon>
        <taxon>Prescottella</taxon>
    </lineage>
</organism>
<dbReference type="InterPro" id="IPR023978">
    <property type="entry name" value="GMC_oxidoreductase_bact"/>
</dbReference>
<keyword evidence="4 5" id="KW-0274">FAD</keyword>
<evidence type="ECO:0000256" key="3">
    <source>
        <dbReference type="ARBA" id="ARBA00022630"/>
    </source>
</evidence>
<dbReference type="EMBL" id="JARXVC010000001">
    <property type="protein sequence ID" value="MDH6279101.1"/>
    <property type="molecule type" value="Genomic_DNA"/>
</dbReference>
<evidence type="ECO:0000256" key="1">
    <source>
        <dbReference type="ARBA" id="ARBA00001974"/>
    </source>
</evidence>
<dbReference type="Proteomes" id="UP001160334">
    <property type="component" value="Unassembled WGS sequence"/>
</dbReference>
<evidence type="ECO:0000313" key="9">
    <source>
        <dbReference type="EMBL" id="MDH6279101.1"/>
    </source>
</evidence>
<comment type="caution">
    <text evidence="9">The sequence shown here is derived from an EMBL/GenBank/DDBJ whole genome shotgun (WGS) entry which is preliminary data.</text>
</comment>
<dbReference type="PANTHER" id="PTHR11552:SF147">
    <property type="entry name" value="CHOLINE DEHYDROGENASE, MITOCHONDRIAL"/>
    <property type="match status" value="1"/>
</dbReference>
<name>A0ABT6M460_9NOCA</name>
<evidence type="ECO:0000313" key="10">
    <source>
        <dbReference type="Proteomes" id="UP001160334"/>
    </source>
</evidence>